<dbReference type="InterPro" id="IPR005759">
    <property type="entry name" value="Nth"/>
</dbReference>
<dbReference type="FunFam" id="1.10.1670.10:FF:000001">
    <property type="entry name" value="Endonuclease III"/>
    <property type="match status" value="1"/>
</dbReference>
<dbReference type="InterPro" id="IPR004036">
    <property type="entry name" value="Endonuclease-III-like_CS2"/>
</dbReference>
<name>A0A943TBX2_9MICC</name>
<accession>A0A943TBX2</accession>
<evidence type="ECO:0000259" key="14">
    <source>
        <dbReference type="SMART" id="SM00478"/>
    </source>
</evidence>
<keyword evidence="15" id="KW-0255">Endonuclease</keyword>
<dbReference type="GO" id="GO:0140078">
    <property type="term" value="F:class I DNA-(apurinic or apyrimidinic site) endonuclease activity"/>
    <property type="evidence" value="ECO:0007669"/>
    <property type="project" value="UniProtKB-EC"/>
</dbReference>
<dbReference type="Proteomes" id="UP000739069">
    <property type="component" value="Unassembled WGS sequence"/>
</dbReference>
<keyword evidence="6 12" id="KW-0408">Iron</keyword>
<dbReference type="AlphaFoldDB" id="A0A943TBX2"/>
<dbReference type="InterPro" id="IPR000445">
    <property type="entry name" value="HhH_motif"/>
</dbReference>
<dbReference type="GO" id="GO:0019104">
    <property type="term" value="F:DNA N-glycosylase activity"/>
    <property type="evidence" value="ECO:0007669"/>
    <property type="project" value="UniProtKB-UniRule"/>
</dbReference>
<feature type="region of interest" description="Disordered" evidence="13">
    <location>
        <begin position="1"/>
        <end position="26"/>
    </location>
</feature>
<dbReference type="Pfam" id="PF00730">
    <property type="entry name" value="HhH-GPD"/>
    <property type="match status" value="1"/>
</dbReference>
<reference evidence="15" key="1">
    <citation type="submission" date="2021-02" db="EMBL/GenBank/DDBJ databases">
        <title>Infant gut strain persistence is associated with maternal origin, phylogeny, and functional potential including surface adhesion and iron acquisition.</title>
        <authorList>
            <person name="Lou Y.C."/>
        </authorList>
    </citation>
    <scope>NUCLEOTIDE SEQUENCE</scope>
    <source>
        <strain evidence="15">L1_008_092G1_dasL1_008_092G1_concoct_16</strain>
    </source>
</reference>
<sequence length="313" mass="34471">MTENATQPAADAQNAPAQNTAAEDTAAENTESLLQIRFVPEFKAAAAARRLKARAPESHLATVRRARKINRILGETYPYAVAELDFDTPFELLIATVLSAQTTDVRVNSVTGALFARYPDAAMLASARYEEVEPYIQSLGFYRAKARSIVNLSRQLVEEHGGQVPSTLEELVKLAGVGRKTANVVLGNAFDVPGLTVDTHFGRLARRMGFTTADAPEAVEKDVAELIERKDWTIFSHRMVYHGRRICHAKKPACGVCPVADLCPSYGIGETNEQKARKLMKYEMAPGREDLHLRFLQGATRRQLQAEGYPLSA</sequence>
<dbReference type="SMART" id="SM00478">
    <property type="entry name" value="ENDO3c"/>
    <property type="match status" value="1"/>
</dbReference>
<dbReference type="Gene3D" id="1.10.1670.10">
    <property type="entry name" value="Helix-hairpin-Helix base-excision DNA repair enzymes (C-terminal)"/>
    <property type="match status" value="1"/>
</dbReference>
<keyword evidence="7 12" id="KW-0411">Iron-sulfur</keyword>
<dbReference type="EC" id="4.2.99.18" evidence="12"/>
<feature type="binding site" evidence="12">
    <location>
        <position position="263"/>
    </location>
    <ligand>
        <name>[4Fe-4S] cluster</name>
        <dbReference type="ChEBI" id="CHEBI:49883"/>
    </ligand>
</feature>
<evidence type="ECO:0000256" key="3">
    <source>
        <dbReference type="ARBA" id="ARBA00022723"/>
    </source>
</evidence>
<dbReference type="InterPro" id="IPR011257">
    <property type="entry name" value="DNA_glycosylase"/>
</dbReference>
<dbReference type="SUPFAM" id="SSF48150">
    <property type="entry name" value="DNA-glycosylase"/>
    <property type="match status" value="1"/>
</dbReference>
<dbReference type="InterPro" id="IPR003265">
    <property type="entry name" value="HhH-GPD_domain"/>
</dbReference>
<keyword evidence="15" id="KW-0540">Nuclease</keyword>
<dbReference type="HAMAP" id="MF_00942">
    <property type="entry name" value="Nth"/>
    <property type="match status" value="1"/>
</dbReference>
<organism evidence="15 16">
    <name type="scientific">Rothia mucilaginosa</name>
    <dbReference type="NCBI Taxonomy" id="43675"/>
    <lineage>
        <taxon>Bacteria</taxon>
        <taxon>Bacillati</taxon>
        <taxon>Actinomycetota</taxon>
        <taxon>Actinomycetes</taxon>
        <taxon>Micrococcales</taxon>
        <taxon>Micrococcaceae</taxon>
        <taxon>Rothia</taxon>
    </lineage>
</organism>
<feature type="domain" description="HhH-GPD" evidence="14">
    <location>
        <begin position="98"/>
        <end position="245"/>
    </location>
</feature>
<dbReference type="Gene3D" id="1.10.340.30">
    <property type="entry name" value="Hypothetical protein, domain 2"/>
    <property type="match status" value="1"/>
</dbReference>
<evidence type="ECO:0000256" key="9">
    <source>
        <dbReference type="ARBA" id="ARBA00023204"/>
    </source>
</evidence>
<evidence type="ECO:0000313" key="16">
    <source>
        <dbReference type="Proteomes" id="UP000739069"/>
    </source>
</evidence>
<evidence type="ECO:0000313" key="15">
    <source>
        <dbReference type="EMBL" id="MBS6634100.1"/>
    </source>
</evidence>
<comment type="similarity">
    <text evidence="1 12">Belongs to the Nth/MutY family.</text>
</comment>
<keyword evidence="4 12" id="KW-0227">DNA damage</keyword>
<dbReference type="PANTHER" id="PTHR10359:SF18">
    <property type="entry name" value="ENDONUCLEASE III"/>
    <property type="match status" value="1"/>
</dbReference>
<dbReference type="Pfam" id="PF10576">
    <property type="entry name" value="EndIII_4Fe-2S"/>
    <property type="match status" value="1"/>
</dbReference>
<feature type="binding site" evidence="12">
    <location>
        <position position="257"/>
    </location>
    <ligand>
        <name>[4Fe-4S] cluster</name>
        <dbReference type="ChEBI" id="CHEBI:49883"/>
    </ligand>
</feature>
<dbReference type="FunFam" id="1.10.340.30:FF:000001">
    <property type="entry name" value="Endonuclease III"/>
    <property type="match status" value="1"/>
</dbReference>
<keyword evidence="10 12" id="KW-0456">Lyase</keyword>
<feature type="binding site" evidence="12">
    <location>
        <position position="254"/>
    </location>
    <ligand>
        <name>[4Fe-4S] cluster</name>
        <dbReference type="ChEBI" id="CHEBI:49883"/>
    </ligand>
</feature>
<comment type="function">
    <text evidence="12">DNA repair enzyme that has both DNA N-glycosylase activity and AP-lyase activity. The DNA N-glycosylase activity releases various damaged pyrimidines from DNA by cleaving the N-glycosidic bond, leaving an AP (apurinic/apyrimidinic) site. The AP-lyase activity cleaves the phosphodiester bond 3' to the AP site by a beta-elimination, leaving a 3'-terminal unsaturated sugar and a product with a terminal 5'-phosphate.</text>
</comment>
<evidence type="ECO:0000256" key="2">
    <source>
        <dbReference type="ARBA" id="ARBA00022485"/>
    </source>
</evidence>
<evidence type="ECO:0000256" key="11">
    <source>
        <dbReference type="ARBA" id="ARBA00023295"/>
    </source>
</evidence>
<keyword evidence="2 12" id="KW-0004">4Fe-4S</keyword>
<dbReference type="NCBIfam" id="TIGR01083">
    <property type="entry name" value="nth"/>
    <property type="match status" value="1"/>
</dbReference>
<dbReference type="RefSeq" id="WP_303951516.1">
    <property type="nucleotide sequence ID" value="NZ_JAGZXI010000001.1"/>
</dbReference>
<dbReference type="PROSITE" id="PS00764">
    <property type="entry name" value="ENDONUCLEASE_III_1"/>
    <property type="match status" value="1"/>
</dbReference>
<dbReference type="InterPro" id="IPR003651">
    <property type="entry name" value="Endonuclease3_FeS-loop_motif"/>
</dbReference>
<dbReference type="GO" id="GO:0006285">
    <property type="term" value="P:base-excision repair, AP site formation"/>
    <property type="evidence" value="ECO:0007669"/>
    <property type="project" value="TreeGrafter"/>
</dbReference>
<proteinExistence type="inferred from homology"/>
<dbReference type="SMART" id="SM00525">
    <property type="entry name" value="FES"/>
    <property type="match status" value="1"/>
</dbReference>
<comment type="caution">
    <text evidence="15">The sequence shown here is derived from an EMBL/GenBank/DDBJ whole genome shotgun (WGS) entry which is preliminary data.</text>
</comment>
<gene>
    <name evidence="12 15" type="primary">nth</name>
    <name evidence="15" type="ORF">KH265_00285</name>
</gene>
<dbReference type="Pfam" id="PF00633">
    <property type="entry name" value="HHH"/>
    <property type="match status" value="1"/>
</dbReference>
<dbReference type="GO" id="GO:0003677">
    <property type="term" value="F:DNA binding"/>
    <property type="evidence" value="ECO:0007669"/>
    <property type="project" value="UniProtKB-UniRule"/>
</dbReference>
<evidence type="ECO:0000256" key="4">
    <source>
        <dbReference type="ARBA" id="ARBA00022763"/>
    </source>
</evidence>
<comment type="catalytic activity">
    <reaction evidence="12">
        <text>2'-deoxyribonucleotide-(2'-deoxyribose 5'-phosphate)-2'-deoxyribonucleotide-DNA = a 3'-end 2'-deoxyribonucleotide-(2,3-dehydro-2,3-deoxyribose 5'-phosphate)-DNA + a 5'-end 5'-phospho-2'-deoxyribonucleoside-DNA + H(+)</text>
        <dbReference type="Rhea" id="RHEA:66592"/>
        <dbReference type="Rhea" id="RHEA-COMP:13180"/>
        <dbReference type="Rhea" id="RHEA-COMP:16897"/>
        <dbReference type="Rhea" id="RHEA-COMP:17067"/>
        <dbReference type="ChEBI" id="CHEBI:15378"/>
        <dbReference type="ChEBI" id="CHEBI:136412"/>
        <dbReference type="ChEBI" id="CHEBI:157695"/>
        <dbReference type="ChEBI" id="CHEBI:167181"/>
        <dbReference type="EC" id="4.2.99.18"/>
    </reaction>
</comment>
<evidence type="ECO:0000256" key="13">
    <source>
        <dbReference type="SAM" id="MobiDB-lite"/>
    </source>
</evidence>
<evidence type="ECO:0000256" key="8">
    <source>
        <dbReference type="ARBA" id="ARBA00023125"/>
    </source>
</evidence>
<evidence type="ECO:0000256" key="10">
    <source>
        <dbReference type="ARBA" id="ARBA00023239"/>
    </source>
</evidence>
<evidence type="ECO:0000256" key="7">
    <source>
        <dbReference type="ARBA" id="ARBA00023014"/>
    </source>
</evidence>
<dbReference type="GO" id="GO:0051539">
    <property type="term" value="F:4 iron, 4 sulfur cluster binding"/>
    <property type="evidence" value="ECO:0007669"/>
    <property type="project" value="UniProtKB-UniRule"/>
</dbReference>
<protein>
    <recommendedName>
        <fullName evidence="12">Endonuclease III</fullName>
        <ecNumber evidence="12">4.2.99.18</ecNumber>
    </recommendedName>
    <alternativeName>
        <fullName evidence="12">DNA-(apurinic or apyrimidinic site) lyase</fullName>
    </alternativeName>
</protein>
<keyword evidence="9 12" id="KW-0234">DNA repair</keyword>
<dbReference type="GO" id="GO:0046872">
    <property type="term" value="F:metal ion binding"/>
    <property type="evidence" value="ECO:0007669"/>
    <property type="project" value="UniProtKB-KW"/>
</dbReference>
<comment type="cofactor">
    <cofactor evidence="12">
        <name>[4Fe-4S] cluster</name>
        <dbReference type="ChEBI" id="CHEBI:49883"/>
    </cofactor>
    <text evidence="12">Binds 1 [4Fe-4S] cluster.</text>
</comment>
<dbReference type="PROSITE" id="PS01155">
    <property type="entry name" value="ENDONUCLEASE_III_2"/>
    <property type="match status" value="1"/>
</dbReference>
<evidence type="ECO:0000256" key="1">
    <source>
        <dbReference type="ARBA" id="ARBA00008343"/>
    </source>
</evidence>
<keyword evidence="5 12" id="KW-0378">Hydrolase</keyword>
<dbReference type="EMBL" id="JAGZXI010000001">
    <property type="protein sequence ID" value="MBS6634100.1"/>
    <property type="molecule type" value="Genomic_DNA"/>
</dbReference>
<evidence type="ECO:0000256" key="5">
    <source>
        <dbReference type="ARBA" id="ARBA00022801"/>
    </source>
</evidence>
<evidence type="ECO:0000256" key="6">
    <source>
        <dbReference type="ARBA" id="ARBA00023004"/>
    </source>
</evidence>
<keyword evidence="11 12" id="KW-0326">Glycosidase</keyword>
<dbReference type="PANTHER" id="PTHR10359">
    <property type="entry name" value="A/G-SPECIFIC ADENINE GLYCOSYLASE/ENDONUCLEASE III"/>
    <property type="match status" value="1"/>
</dbReference>
<feature type="binding site" evidence="12">
    <location>
        <position position="247"/>
    </location>
    <ligand>
        <name>[4Fe-4S] cluster</name>
        <dbReference type="ChEBI" id="CHEBI:49883"/>
    </ligand>
</feature>
<keyword evidence="8 12" id="KW-0238">DNA-binding</keyword>
<evidence type="ECO:0000256" key="12">
    <source>
        <dbReference type="HAMAP-Rule" id="MF_00942"/>
    </source>
</evidence>
<dbReference type="CDD" id="cd00056">
    <property type="entry name" value="ENDO3c"/>
    <property type="match status" value="1"/>
</dbReference>
<dbReference type="InterPro" id="IPR004035">
    <property type="entry name" value="Endouclease-III_FeS-bd_BS"/>
</dbReference>
<keyword evidence="3 12" id="KW-0479">Metal-binding</keyword>
<dbReference type="InterPro" id="IPR023170">
    <property type="entry name" value="HhH_base_excis_C"/>
</dbReference>